<dbReference type="InterPro" id="IPR036724">
    <property type="entry name" value="Cobalamin-bd_sf"/>
</dbReference>
<dbReference type="RefSeq" id="WP_220748720.1">
    <property type="nucleotide sequence ID" value="NZ_BPFH01000003.1"/>
</dbReference>
<sequence>MIDVDDGPRRAILDLAGRRSDIARVLLDRVFPDVARLLDSGWQDDRLSFVDVTIAATRLQDAIRTLSRQSPAPRGAQSLTMIVPRWEQHGLPAAFAADQLRALGAPTSVLAGLSGPDLVRITSRAAPAGILISVASYRSVAQLPELIRTLRQEISKPIPIVVGGPAMALNAQECRRSGADLATNDIRQAAKFCDIQLSDGHLPARCPMGAGSDR</sequence>
<evidence type="ECO:0000313" key="1">
    <source>
        <dbReference type="EMBL" id="GIT95218.1"/>
    </source>
</evidence>
<dbReference type="EMBL" id="BPFH01000003">
    <property type="protein sequence ID" value="GIT95218.1"/>
    <property type="molecule type" value="Genomic_DNA"/>
</dbReference>
<dbReference type="Proteomes" id="UP000786693">
    <property type="component" value="Unassembled WGS sequence"/>
</dbReference>
<name>A0ABQ4NLC7_9RHOB</name>
<protein>
    <recommendedName>
        <fullName evidence="3">Methanogenic corrinoid protein MtbC1</fullName>
    </recommendedName>
</protein>
<comment type="caution">
    <text evidence="1">The sequence shown here is derived from an EMBL/GenBank/DDBJ whole genome shotgun (WGS) entry which is preliminary data.</text>
</comment>
<proteinExistence type="predicted"/>
<keyword evidence="2" id="KW-1185">Reference proteome</keyword>
<gene>
    <name evidence="1" type="ORF">JANAI62_18410</name>
</gene>
<reference evidence="1 2" key="1">
    <citation type="submission" date="2021-05" db="EMBL/GenBank/DDBJ databases">
        <title>Bacteria Genome sequencing.</title>
        <authorList>
            <person name="Takabe Y."/>
            <person name="Nakajima Y."/>
            <person name="Suzuki S."/>
            <person name="Shiozaki T."/>
        </authorList>
    </citation>
    <scope>NUCLEOTIDE SEQUENCE [LARGE SCALE GENOMIC DNA]</scope>
    <source>
        <strain evidence="1 2">AI_62</strain>
    </source>
</reference>
<dbReference type="SUPFAM" id="SSF52242">
    <property type="entry name" value="Cobalamin (vitamin B12)-binding domain"/>
    <property type="match status" value="1"/>
</dbReference>
<organism evidence="1 2">
    <name type="scientific">Jannaschia pagri</name>
    <dbReference type="NCBI Taxonomy" id="2829797"/>
    <lineage>
        <taxon>Bacteria</taxon>
        <taxon>Pseudomonadati</taxon>
        <taxon>Pseudomonadota</taxon>
        <taxon>Alphaproteobacteria</taxon>
        <taxon>Rhodobacterales</taxon>
        <taxon>Roseobacteraceae</taxon>
        <taxon>Jannaschia</taxon>
    </lineage>
</organism>
<accession>A0ABQ4NLC7</accession>
<evidence type="ECO:0008006" key="3">
    <source>
        <dbReference type="Google" id="ProtNLM"/>
    </source>
</evidence>
<dbReference type="Gene3D" id="3.40.50.280">
    <property type="entry name" value="Cobalamin-binding domain"/>
    <property type="match status" value="1"/>
</dbReference>
<evidence type="ECO:0000313" key="2">
    <source>
        <dbReference type="Proteomes" id="UP000786693"/>
    </source>
</evidence>